<dbReference type="Proteomes" id="UP000694389">
    <property type="component" value="Unassembled WGS sequence"/>
</dbReference>
<reference evidence="2" key="2">
    <citation type="submission" date="2025-09" db="UniProtKB">
        <authorList>
            <consortium name="Ensembl"/>
        </authorList>
    </citation>
    <scope>IDENTIFICATION</scope>
</reference>
<feature type="chain" id="PRO_5034896986" evidence="1">
    <location>
        <begin position="20"/>
        <end position="86"/>
    </location>
</feature>
<evidence type="ECO:0000313" key="2">
    <source>
        <dbReference type="Ensembl" id="ENSDLAP00005059209.1"/>
    </source>
</evidence>
<organism evidence="2 3">
    <name type="scientific">Dicentrarchus labrax</name>
    <name type="common">European seabass</name>
    <name type="synonym">Morone labrax</name>
    <dbReference type="NCBI Taxonomy" id="13489"/>
    <lineage>
        <taxon>Eukaryota</taxon>
        <taxon>Metazoa</taxon>
        <taxon>Chordata</taxon>
        <taxon>Craniata</taxon>
        <taxon>Vertebrata</taxon>
        <taxon>Euteleostomi</taxon>
        <taxon>Actinopterygii</taxon>
        <taxon>Neopterygii</taxon>
        <taxon>Teleostei</taxon>
        <taxon>Neoteleostei</taxon>
        <taxon>Acanthomorphata</taxon>
        <taxon>Eupercaria</taxon>
        <taxon>Moronidae</taxon>
        <taxon>Dicentrarchus</taxon>
    </lineage>
</organism>
<dbReference type="Ensembl" id="ENSDLAT00005062735.2">
    <property type="protein sequence ID" value="ENSDLAP00005059209.1"/>
    <property type="gene ID" value="ENSDLAG00005024939.2"/>
</dbReference>
<reference evidence="2" key="1">
    <citation type="submission" date="2025-08" db="UniProtKB">
        <authorList>
            <consortium name="Ensembl"/>
        </authorList>
    </citation>
    <scope>IDENTIFICATION</scope>
</reference>
<name>A0A8C4IMX4_DICLA</name>
<dbReference type="AlphaFoldDB" id="A0A8C4IMX4"/>
<keyword evidence="1" id="KW-0732">Signal</keyword>
<proteinExistence type="predicted"/>
<feature type="signal peptide" evidence="1">
    <location>
        <begin position="1"/>
        <end position="19"/>
    </location>
</feature>
<sequence>MHCFHWTGKLCSWCTMSLGYYTPGYLKGMLIRGLVVFPCRCLSIHCRSQNKELYKIPLRPPASCCWDWGEKENIRRITQHYNMFIH</sequence>
<evidence type="ECO:0000256" key="1">
    <source>
        <dbReference type="SAM" id="SignalP"/>
    </source>
</evidence>
<keyword evidence="3" id="KW-1185">Reference proteome</keyword>
<accession>A0A8C4IMX4</accession>
<protein>
    <submittedName>
        <fullName evidence="2">Uncharacterized protein</fullName>
    </submittedName>
</protein>
<evidence type="ECO:0000313" key="3">
    <source>
        <dbReference type="Proteomes" id="UP000694389"/>
    </source>
</evidence>